<feature type="domain" description="C2" evidence="4">
    <location>
        <begin position="254"/>
        <end position="368"/>
    </location>
</feature>
<dbReference type="PROSITE" id="PS50004">
    <property type="entry name" value="C2"/>
    <property type="match status" value="2"/>
</dbReference>
<dbReference type="PANTHER" id="PTHR10024:SF227">
    <property type="entry name" value="SYNAPTOTAGMIN 1"/>
    <property type="match status" value="1"/>
</dbReference>
<dbReference type="PRINTS" id="PR00399">
    <property type="entry name" value="SYNAPTOTAGMN"/>
</dbReference>
<evidence type="ECO:0000313" key="6">
    <source>
        <dbReference type="Proteomes" id="UP000675881"/>
    </source>
</evidence>
<feature type="transmembrane region" description="Helical" evidence="3">
    <location>
        <begin position="44"/>
        <end position="65"/>
    </location>
</feature>
<dbReference type="GO" id="GO:0048791">
    <property type="term" value="P:calcium ion-regulated exocytosis of neurotransmitter"/>
    <property type="evidence" value="ECO:0007669"/>
    <property type="project" value="TreeGrafter"/>
</dbReference>
<evidence type="ECO:0000256" key="3">
    <source>
        <dbReference type="SAM" id="Phobius"/>
    </source>
</evidence>
<dbReference type="GO" id="GO:0005544">
    <property type="term" value="F:calcium-dependent phospholipid binding"/>
    <property type="evidence" value="ECO:0007669"/>
    <property type="project" value="TreeGrafter"/>
</dbReference>
<evidence type="ECO:0000313" key="5">
    <source>
        <dbReference type="EMBL" id="CAF2976767.1"/>
    </source>
</evidence>
<dbReference type="EMBL" id="HG994585">
    <property type="protein sequence ID" value="CAF2976767.1"/>
    <property type="molecule type" value="Genomic_DNA"/>
</dbReference>
<dbReference type="GO" id="GO:0030276">
    <property type="term" value="F:clathrin binding"/>
    <property type="evidence" value="ECO:0007669"/>
    <property type="project" value="TreeGrafter"/>
</dbReference>
<keyword evidence="3" id="KW-0812">Transmembrane</keyword>
<feature type="compositionally biased region" description="Basic and acidic residues" evidence="2">
    <location>
        <begin position="96"/>
        <end position="105"/>
    </location>
</feature>
<dbReference type="PRINTS" id="PR00360">
    <property type="entry name" value="C2DOMAIN"/>
</dbReference>
<dbReference type="FunFam" id="2.60.40.150:FF:000016">
    <property type="entry name" value="Synaptotagmin 1"/>
    <property type="match status" value="1"/>
</dbReference>
<keyword evidence="6" id="KW-1185">Reference proteome</keyword>
<protein>
    <submittedName>
        <fullName evidence="5">SYT1</fullName>
    </submittedName>
</protein>
<dbReference type="GO" id="GO:0000149">
    <property type="term" value="F:SNARE binding"/>
    <property type="evidence" value="ECO:0007669"/>
    <property type="project" value="TreeGrafter"/>
</dbReference>
<dbReference type="Pfam" id="PF00168">
    <property type="entry name" value="C2"/>
    <property type="match status" value="2"/>
</dbReference>
<keyword evidence="3" id="KW-0472">Membrane</keyword>
<reference evidence="5" key="1">
    <citation type="submission" date="2021-02" db="EMBL/GenBank/DDBJ databases">
        <authorList>
            <person name="Bekaert M."/>
        </authorList>
    </citation>
    <scope>NUCLEOTIDE SEQUENCE</scope>
    <source>
        <strain evidence="5">IoA-00</strain>
    </source>
</reference>
<gene>
    <name evidence="5" type="ORF">LSAA_11696</name>
</gene>
<organism evidence="5 6">
    <name type="scientific">Lepeophtheirus salmonis</name>
    <name type="common">Salmon louse</name>
    <name type="synonym">Caligus salmonis</name>
    <dbReference type="NCBI Taxonomy" id="72036"/>
    <lineage>
        <taxon>Eukaryota</taxon>
        <taxon>Metazoa</taxon>
        <taxon>Ecdysozoa</taxon>
        <taxon>Arthropoda</taxon>
        <taxon>Crustacea</taxon>
        <taxon>Multicrustacea</taxon>
        <taxon>Hexanauplia</taxon>
        <taxon>Copepoda</taxon>
        <taxon>Siphonostomatoida</taxon>
        <taxon>Caligidae</taxon>
        <taxon>Lepeophtheirus</taxon>
    </lineage>
</organism>
<feature type="compositionally biased region" description="Acidic residues" evidence="2">
    <location>
        <begin position="106"/>
        <end position="116"/>
    </location>
</feature>
<dbReference type="GO" id="GO:0070382">
    <property type="term" value="C:exocytic vesicle"/>
    <property type="evidence" value="ECO:0007669"/>
    <property type="project" value="TreeGrafter"/>
</dbReference>
<dbReference type="InterPro" id="IPR000008">
    <property type="entry name" value="C2_dom"/>
</dbReference>
<feature type="compositionally biased region" description="Polar residues" evidence="2">
    <location>
        <begin position="77"/>
        <end position="87"/>
    </location>
</feature>
<feature type="region of interest" description="Disordered" evidence="2">
    <location>
        <begin position="75"/>
        <end position="123"/>
    </location>
</feature>
<dbReference type="OrthoDB" id="67700at2759"/>
<dbReference type="GO" id="GO:0001786">
    <property type="term" value="F:phosphatidylserine binding"/>
    <property type="evidence" value="ECO:0007669"/>
    <property type="project" value="TreeGrafter"/>
</dbReference>
<evidence type="ECO:0000259" key="4">
    <source>
        <dbReference type="PROSITE" id="PS50004"/>
    </source>
</evidence>
<dbReference type="GO" id="GO:0048488">
    <property type="term" value="P:synaptic vesicle endocytosis"/>
    <property type="evidence" value="ECO:0007669"/>
    <property type="project" value="TreeGrafter"/>
</dbReference>
<dbReference type="InterPro" id="IPR035892">
    <property type="entry name" value="C2_domain_sf"/>
</dbReference>
<evidence type="ECO:0000256" key="2">
    <source>
        <dbReference type="SAM" id="MobiDB-lite"/>
    </source>
</evidence>
<dbReference type="InterPro" id="IPR001565">
    <property type="entry name" value="Synaptotagmin"/>
</dbReference>
<dbReference type="Proteomes" id="UP000675881">
    <property type="component" value="Chromosome 6"/>
</dbReference>
<dbReference type="PANTHER" id="PTHR10024">
    <property type="entry name" value="SYNAPTOTAGMIN"/>
    <property type="match status" value="1"/>
</dbReference>
<sequence>MIIDKRETEMTPPLIGAIQDSHSQAIKDRIERHKHQNNSEGKSYSGILMLIVTLAIFCILFLCYLRRLFSKKRNTQKTETTTKSARNVKNGAPRAGDLKTTKQEDTELLVENEENPDEKSPKKKELGKINYKVEYDFNTSTLIVTMIQCKDLIAMDVGGSSDPYVKIYLLPDRKRKQETRVHRKTLNPTFNEVFKFEISYGEVMGKTLVFAVYDFDRFSKHDQIGEVRLPICQMDLAQVQEKWKSLQSIVGDGVLGDICFSLRYVPNSGKLTIVILEAKNLKKMDVGGLSDPYVKIALMQNDKRIRKKRKPPSKIPFEHIQKVQLWVTVAKGAELRHWSDMMATPRRPVAQWHTLKAIEGRGFLSLVHQQIKDKEQSQ</sequence>
<dbReference type="GO" id="GO:0005509">
    <property type="term" value="F:calcium ion binding"/>
    <property type="evidence" value="ECO:0007669"/>
    <property type="project" value="TreeGrafter"/>
</dbReference>
<keyword evidence="3" id="KW-1133">Transmembrane helix</keyword>
<dbReference type="AlphaFoldDB" id="A0A7R8HAX9"/>
<feature type="domain" description="C2" evidence="4">
    <location>
        <begin position="125"/>
        <end position="244"/>
    </location>
</feature>
<evidence type="ECO:0000256" key="1">
    <source>
        <dbReference type="ARBA" id="ARBA00022737"/>
    </source>
</evidence>
<name>A0A7R8HAX9_LEPSM</name>
<dbReference type="GO" id="GO:0098793">
    <property type="term" value="C:presynapse"/>
    <property type="evidence" value="ECO:0007669"/>
    <property type="project" value="GOC"/>
</dbReference>
<accession>A0A7R8HAX9</accession>
<proteinExistence type="predicted"/>
<dbReference type="SUPFAM" id="SSF49562">
    <property type="entry name" value="C2 domain (Calcium/lipid-binding domain, CaLB)"/>
    <property type="match status" value="2"/>
</dbReference>
<dbReference type="GO" id="GO:0005886">
    <property type="term" value="C:plasma membrane"/>
    <property type="evidence" value="ECO:0007669"/>
    <property type="project" value="TreeGrafter"/>
</dbReference>
<keyword evidence="1" id="KW-0677">Repeat</keyword>
<dbReference type="Gene3D" id="2.60.40.150">
    <property type="entry name" value="C2 domain"/>
    <property type="match status" value="2"/>
</dbReference>
<dbReference type="SMART" id="SM00239">
    <property type="entry name" value="C2"/>
    <property type="match status" value="1"/>
</dbReference>